<comment type="caution">
    <text evidence="3">The sequence shown here is derived from an EMBL/GenBank/DDBJ whole genome shotgun (WGS) entry which is preliminary data.</text>
</comment>
<dbReference type="PANTHER" id="PTHR10098">
    <property type="entry name" value="RAPSYN-RELATED"/>
    <property type="match status" value="1"/>
</dbReference>
<evidence type="ECO:0000256" key="1">
    <source>
        <dbReference type="SAM" id="MobiDB-lite"/>
    </source>
</evidence>
<dbReference type="EMBL" id="CAUYUJ010014853">
    <property type="protein sequence ID" value="CAK0846879.1"/>
    <property type="molecule type" value="Genomic_DNA"/>
</dbReference>
<evidence type="ECO:0000259" key="2">
    <source>
        <dbReference type="Pfam" id="PF14765"/>
    </source>
</evidence>
<proteinExistence type="predicted"/>
<name>A0ABN9TNY3_9DINO</name>
<dbReference type="Gene3D" id="3.10.129.120">
    <property type="match status" value="1"/>
</dbReference>
<dbReference type="InterPro" id="IPR011990">
    <property type="entry name" value="TPR-like_helical_dom_sf"/>
</dbReference>
<feature type="region of interest" description="Disordered" evidence="1">
    <location>
        <begin position="1"/>
        <end position="76"/>
    </location>
</feature>
<feature type="compositionally biased region" description="Low complexity" evidence="1">
    <location>
        <begin position="15"/>
        <end position="54"/>
    </location>
</feature>
<dbReference type="Pfam" id="PF14765">
    <property type="entry name" value="PS-DH"/>
    <property type="match status" value="1"/>
</dbReference>
<dbReference type="Proteomes" id="UP001189429">
    <property type="component" value="Unassembled WGS sequence"/>
</dbReference>
<dbReference type="PANTHER" id="PTHR10098:SF108">
    <property type="entry name" value="TETRATRICOPEPTIDE REPEAT PROTEIN 28"/>
    <property type="match status" value="1"/>
</dbReference>
<dbReference type="InterPro" id="IPR049551">
    <property type="entry name" value="PKS_DH_C"/>
</dbReference>
<dbReference type="SUPFAM" id="SSF48452">
    <property type="entry name" value="TPR-like"/>
    <property type="match status" value="1"/>
</dbReference>
<keyword evidence="4" id="KW-1185">Reference proteome</keyword>
<protein>
    <recommendedName>
        <fullName evidence="2">Polyketide synthase dehydratase domain-containing protein</fullName>
    </recommendedName>
</protein>
<feature type="domain" description="Polyketide synthase dehydratase" evidence="2">
    <location>
        <begin position="367"/>
        <end position="435"/>
    </location>
</feature>
<accession>A0ABN9TNY3</accession>
<organism evidence="3 4">
    <name type="scientific">Prorocentrum cordatum</name>
    <dbReference type="NCBI Taxonomy" id="2364126"/>
    <lineage>
        <taxon>Eukaryota</taxon>
        <taxon>Sar</taxon>
        <taxon>Alveolata</taxon>
        <taxon>Dinophyceae</taxon>
        <taxon>Prorocentrales</taxon>
        <taxon>Prorocentraceae</taxon>
        <taxon>Prorocentrum</taxon>
    </lineage>
</organism>
<sequence length="439" mass="47206">MRAASRTSTVREARTSTLQRRSSWSTRTSRVTSPTRPRKSPGACCGWRRAAAPPRRWPSRRPEPGQSSRRRRTLPSVPPAWRAAAFVVWSRARRPPSSRWLADEAAALHVLAQAQMALGNLEGSMDAAEQAVAGWRRLGRGTELVASLGVLVQAHVRQGNPLAGLRASNRELSEQRRNGSPRGVADVLRFIADTHSTLGEPVSALHNAQEALGIYTALGDQLSQASVLLRIAELQPLVGALAEATSSGELALKMFRTIGHRRGEEEAMSILSGLLVTRGLPEQAPRRAEALELARELARAVEARDAGRVEALEDALADLGGLVTGEDIRTALAPVLLGDPAAAGFLQGLGWDMRWATGGHATLACCTPREFYAGAQAAGMSYGPQFRTVHPARLGSHREGSAVALAVLQLPADDRWQARMGFRPGILDGALQCQGMLDR</sequence>
<evidence type="ECO:0000313" key="3">
    <source>
        <dbReference type="EMBL" id="CAK0846879.1"/>
    </source>
</evidence>
<gene>
    <name evidence="3" type="ORF">PCOR1329_LOCUS40257</name>
</gene>
<dbReference type="Gene3D" id="1.25.40.10">
    <property type="entry name" value="Tetratricopeptide repeat domain"/>
    <property type="match status" value="1"/>
</dbReference>
<evidence type="ECO:0000313" key="4">
    <source>
        <dbReference type="Proteomes" id="UP001189429"/>
    </source>
</evidence>
<reference evidence="3" key="1">
    <citation type="submission" date="2023-10" db="EMBL/GenBank/DDBJ databases">
        <authorList>
            <person name="Chen Y."/>
            <person name="Shah S."/>
            <person name="Dougan E. K."/>
            <person name="Thang M."/>
            <person name="Chan C."/>
        </authorList>
    </citation>
    <scope>NUCLEOTIDE SEQUENCE [LARGE SCALE GENOMIC DNA]</scope>
</reference>